<dbReference type="PANTHER" id="PTHR30146:SF109">
    <property type="entry name" value="HTH-TYPE TRANSCRIPTIONAL REGULATOR GALS"/>
    <property type="match status" value="1"/>
</dbReference>
<evidence type="ECO:0000313" key="6">
    <source>
        <dbReference type="Proteomes" id="UP001438953"/>
    </source>
</evidence>
<reference evidence="5 6" key="2">
    <citation type="submission" date="2024-06" db="EMBL/GenBank/DDBJ databases">
        <title>Thioclava kandeliae sp. nov. from a rhizosphere soil sample of Kandelia candel in a mangrove.</title>
        <authorList>
            <person name="Mu T."/>
        </authorList>
    </citation>
    <scope>NUCLEOTIDE SEQUENCE [LARGE SCALE GENOMIC DNA]</scope>
    <source>
        <strain evidence="5 6">CPCC 100088</strain>
    </source>
</reference>
<dbReference type="InterPro" id="IPR010982">
    <property type="entry name" value="Lambda_DNA-bd_dom_sf"/>
</dbReference>
<name>A0ABV1SIU7_9RHOB</name>
<keyword evidence="3" id="KW-0804">Transcription</keyword>
<proteinExistence type="predicted"/>
<dbReference type="PANTHER" id="PTHR30146">
    <property type="entry name" value="LACI-RELATED TRANSCRIPTIONAL REPRESSOR"/>
    <property type="match status" value="1"/>
</dbReference>
<protein>
    <submittedName>
        <fullName evidence="5">LacI family DNA-binding transcriptional regulator</fullName>
    </submittedName>
</protein>
<evidence type="ECO:0000313" key="5">
    <source>
        <dbReference type="EMBL" id="MER5172827.1"/>
    </source>
</evidence>
<dbReference type="RefSeq" id="WP_350937887.1">
    <property type="nucleotide sequence ID" value="NZ_JAYWLC010000012.1"/>
</dbReference>
<reference evidence="5 6" key="1">
    <citation type="submission" date="2024-01" db="EMBL/GenBank/DDBJ databases">
        <authorList>
            <person name="Deng Y."/>
            <person name="Su J."/>
        </authorList>
    </citation>
    <scope>NUCLEOTIDE SEQUENCE [LARGE SCALE GENOMIC DNA]</scope>
    <source>
        <strain evidence="5 6">CPCC 100088</strain>
    </source>
</reference>
<dbReference type="CDD" id="cd01392">
    <property type="entry name" value="HTH_LacI"/>
    <property type="match status" value="1"/>
</dbReference>
<dbReference type="Pfam" id="PF00356">
    <property type="entry name" value="LacI"/>
    <property type="match status" value="1"/>
</dbReference>
<dbReference type="Proteomes" id="UP001438953">
    <property type="component" value="Unassembled WGS sequence"/>
</dbReference>
<dbReference type="Gene3D" id="3.40.50.2300">
    <property type="match status" value="2"/>
</dbReference>
<dbReference type="EMBL" id="JAYWLC010000012">
    <property type="protein sequence ID" value="MER5172827.1"/>
    <property type="molecule type" value="Genomic_DNA"/>
</dbReference>
<evidence type="ECO:0000259" key="4">
    <source>
        <dbReference type="PROSITE" id="PS50932"/>
    </source>
</evidence>
<keyword evidence="1" id="KW-0805">Transcription regulation</keyword>
<dbReference type="GO" id="GO:0003677">
    <property type="term" value="F:DNA binding"/>
    <property type="evidence" value="ECO:0007669"/>
    <property type="project" value="UniProtKB-KW"/>
</dbReference>
<gene>
    <name evidence="5" type="ORF">VSX56_13705</name>
</gene>
<dbReference type="InterPro" id="IPR046335">
    <property type="entry name" value="LacI/GalR-like_sensor"/>
</dbReference>
<dbReference type="Pfam" id="PF13377">
    <property type="entry name" value="Peripla_BP_3"/>
    <property type="match status" value="1"/>
</dbReference>
<keyword evidence="2 5" id="KW-0238">DNA-binding</keyword>
<feature type="domain" description="HTH lacI-type" evidence="4">
    <location>
        <begin position="19"/>
        <end position="73"/>
    </location>
</feature>
<dbReference type="SUPFAM" id="SSF53822">
    <property type="entry name" value="Periplasmic binding protein-like I"/>
    <property type="match status" value="1"/>
</dbReference>
<dbReference type="InterPro" id="IPR000843">
    <property type="entry name" value="HTH_LacI"/>
</dbReference>
<organism evidence="5 6">
    <name type="scientific">Thioclava kandeliae</name>
    <dbReference type="NCBI Taxonomy" id="3070818"/>
    <lineage>
        <taxon>Bacteria</taxon>
        <taxon>Pseudomonadati</taxon>
        <taxon>Pseudomonadota</taxon>
        <taxon>Alphaproteobacteria</taxon>
        <taxon>Rhodobacterales</taxon>
        <taxon>Paracoccaceae</taxon>
        <taxon>Thioclava</taxon>
    </lineage>
</organism>
<evidence type="ECO:0000256" key="2">
    <source>
        <dbReference type="ARBA" id="ARBA00023125"/>
    </source>
</evidence>
<accession>A0ABV1SIU7</accession>
<evidence type="ECO:0000256" key="3">
    <source>
        <dbReference type="ARBA" id="ARBA00023163"/>
    </source>
</evidence>
<keyword evidence="6" id="KW-1185">Reference proteome</keyword>
<dbReference type="CDD" id="cd06278">
    <property type="entry name" value="PBP1_LacI-like"/>
    <property type="match status" value="1"/>
</dbReference>
<comment type="caution">
    <text evidence="5">The sequence shown here is derived from an EMBL/GenBank/DDBJ whole genome shotgun (WGS) entry which is preliminary data.</text>
</comment>
<dbReference type="InterPro" id="IPR028082">
    <property type="entry name" value="Peripla_BP_I"/>
</dbReference>
<sequence length="350" mass="38445">MSNDVPTTPEASTAYGSYVTADDVARAAGVSRWTVNRAFRKDASISAKAREKVMQAAADLGYIPDLRAAGLASARSVSARSNLVALLIDDFANPHKLVMLEHLTRALRQGGWDILLVNTLDTDDTAPALRHASQRRVDATILIGIQFSDEILDQVHQGGRQPKLIVFARTSQVEGVISIAVDDQAATRCIAEYVTRKGFRRPFYLAGPRTFSAHLLRKETFMEYWGQTHGHTPETAWIGAYDSQKAESLIRESLRGRAAEALPDVIVCENDALALGAIDAIRHDLKLRVPEDIAVIGFDDVPQAAGANYRLTTYRQPLAEMAAYLVEVLEAQEPMQSRMFLGELVARETA</sequence>
<dbReference type="SUPFAM" id="SSF47413">
    <property type="entry name" value="lambda repressor-like DNA-binding domains"/>
    <property type="match status" value="1"/>
</dbReference>
<dbReference type="Gene3D" id="1.10.260.40">
    <property type="entry name" value="lambda repressor-like DNA-binding domains"/>
    <property type="match status" value="1"/>
</dbReference>
<dbReference type="SMART" id="SM00354">
    <property type="entry name" value="HTH_LACI"/>
    <property type="match status" value="1"/>
</dbReference>
<dbReference type="PROSITE" id="PS50932">
    <property type="entry name" value="HTH_LACI_2"/>
    <property type="match status" value="1"/>
</dbReference>
<evidence type="ECO:0000256" key="1">
    <source>
        <dbReference type="ARBA" id="ARBA00023015"/>
    </source>
</evidence>